<proteinExistence type="predicted"/>
<comment type="caution">
    <text evidence="1">The sequence shown here is derived from an EMBL/GenBank/DDBJ whole genome shotgun (WGS) entry which is preliminary data.</text>
</comment>
<dbReference type="Proteomes" id="UP000257109">
    <property type="component" value="Unassembled WGS sequence"/>
</dbReference>
<accession>A0A371HMU9</accession>
<dbReference type="EMBL" id="QJKJ01002144">
    <property type="protein sequence ID" value="RDY04128.1"/>
    <property type="molecule type" value="Genomic_DNA"/>
</dbReference>
<dbReference type="AlphaFoldDB" id="A0A371HMU9"/>
<protein>
    <submittedName>
        <fullName evidence="1">Uncharacterized protein</fullName>
    </submittedName>
</protein>
<reference evidence="1" key="1">
    <citation type="submission" date="2018-05" db="EMBL/GenBank/DDBJ databases">
        <title>Draft genome of Mucuna pruriens seed.</title>
        <authorList>
            <person name="Nnadi N.E."/>
            <person name="Vos R."/>
            <person name="Hasami M.H."/>
            <person name="Devisetty U.K."/>
            <person name="Aguiy J.C."/>
        </authorList>
    </citation>
    <scope>NUCLEOTIDE SEQUENCE [LARGE SCALE GENOMIC DNA]</scope>
    <source>
        <strain evidence="1">JCA_2017</strain>
    </source>
</reference>
<evidence type="ECO:0000313" key="2">
    <source>
        <dbReference type="Proteomes" id="UP000257109"/>
    </source>
</evidence>
<evidence type="ECO:0000313" key="1">
    <source>
        <dbReference type="EMBL" id="RDY04128.1"/>
    </source>
</evidence>
<feature type="non-terminal residue" evidence="1">
    <location>
        <position position="1"/>
    </location>
</feature>
<sequence>MVNSNRKDWSQLLEDALWANRTADVYLPDCVQKSLSPIGRDRTQSILGQLRDEASNKIFQVNRHQLKHFHEGPTQLLCEVESILLRETDQPETHLEDITPFPLQACYALRTMHRLSQNRGPGLAETYYKPKSEPDSQLAQVMNLRNRIRFSH</sequence>
<keyword evidence="2" id="KW-1185">Reference proteome</keyword>
<organism evidence="1 2">
    <name type="scientific">Mucuna pruriens</name>
    <name type="common">Velvet bean</name>
    <name type="synonym">Dolichos pruriens</name>
    <dbReference type="NCBI Taxonomy" id="157652"/>
    <lineage>
        <taxon>Eukaryota</taxon>
        <taxon>Viridiplantae</taxon>
        <taxon>Streptophyta</taxon>
        <taxon>Embryophyta</taxon>
        <taxon>Tracheophyta</taxon>
        <taxon>Spermatophyta</taxon>
        <taxon>Magnoliopsida</taxon>
        <taxon>eudicotyledons</taxon>
        <taxon>Gunneridae</taxon>
        <taxon>Pentapetalae</taxon>
        <taxon>rosids</taxon>
        <taxon>fabids</taxon>
        <taxon>Fabales</taxon>
        <taxon>Fabaceae</taxon>
        <taxon>Papilionoideae</taxon>
        <taxon>50 kb inversion clade</taxon>
        <taxon>NPAAA clade</taxon>
        <taxon>indigoferoid/millettioid clade</taxon>
        <taxon>Phaseoleae</taxon>
        <taxon>Mucuna</taxon>
    </lineage>
</organism>
<gene>
    <name evidence="1" type="ORF">CR513_12201</name>
</gene>
<name>A0A371HMU9_MUCPR</name>